<dbReference type="PROSITE" id="PS50969">
    <property type="entry name" value="FCP1"/>
    <property type="match status" value="1"/>
</dbReference>
<protein>
    <recommendedName>
        <fullName evidence="1">Mitochondrial import inner membrane translocase subunit TIM50</fullName>
    </recommendedName>
</protein>
<feature type="compositionally biased region" description="Polar residues" evidence="2">
    <location>
        <begin position="1"/>
        <end position="10"/>
    </location>
</feature>
<dbReference type="SMART" id="SM00577">
    <property type="entry name" value="CPDc"/>
    <property type="match status" value="1"/>
</dbReference>
<evidence type="ECO:0000256" key="1">
    <source>
        <dbReference type="RuleBase" id="RU365079"/>
    </source>
</evidence>
<keyword evidence="1" id="KW-0653">Protein transport</keyword>
<reference evidence="4" key="1">
    <citation type="journal article" date="2020" name="Fungal Divers.">
        <title>Resolving the Mortierellaceae phylogeny through synthesis of multi-gene phylogenetics and phylogenomics.</title>
        <authorList>
            <person name="Vandepol N."/>
            <person name="Liber J."/>
            <person name="Desiro A."/>
            <person name="Na H."/>
            <person name="Kennedy M."/>
            <person name="Barry K."/>
            <person name="Grigoriev I.V."/>
            <person name="Miller A.N."/>
            <person name="O'Donnell K."/>
            <person name="Stajich J.E."/>
            <person name="Bonito G."/>
        </authorList>
    </citation>
    <scope>NUCLEOTIDE SEQUENCE</scope>
    <source>
        <strain evidence="4">KOD948</strain>
    </source>
</reference>
<dbReference type="InterPro" id="IPR036412">
    <property type="entry name" value="HAD-like_sf"/>
</dbReference>
<comment type="function">
    <text evidence="1">Essential component of the TIM23 complex, a complex that mediates the translocation of transit peptide-containing proteins across the mitochondrial inner membrane.</text>
</comment>
<evidence type="ECO:0000256" key="2">
    <source>
        <dbReference type="SAM" id="MobiDB-lite"/>
    </source>
</evidence>
<dbReference type="AlphaFoldDB" id="A0A9P6U050"/>
<dbReference type="SUPFAM" id="SSF56784">
    <property type="entry name" value="HAD-like"/>
    <property type="match status" value="1"/>
</dbReference>
<evidence type="ECO:0000313" key="5">
    <source>
        <dbReference type="Proteomes" id="UP000726737"/>
    </source>
</evidence>
<proteinExistence type="inferred from homology"/>
<dbReference type="GO" id="GO:0005744">
    <property type="term" value="C:TIM23 mitochondrial import inner membrane translocase complex"/>
    <property type="evidence" value="ECO:0007669"/>
    <property type="project" value="UniProtKB-UniRule"/>
</dbReference>
<keyword evidence="1" id="KW-0809">Transit peptide</keyword>
<dbReference type="Pfam" id="PF03031">
    <property type="entry name" value="NIF"/>
    <property type="match status" value="1"/>
</dbReference>
<comment type="similarity">
    <text evidence="1">Belongs to the TIM50 family.</text>
</comment>
<name>A0A9P6U050_9FUNG</name>
<dbReference type="Gene3D" id="3.40.50.1000">
    <property type="entry name" value="HAD superfamily/HAD-like"/>
    <property type="match status" value="1"/>
</dbReference>
<dbReference type="InterPro" id="IPR050365">
    <property type="entry name" value="TIM50"/>
</dbReference>
<feature type="compositionally biased region" description="Low complexity" evidence="2">
    <location>
        <begin position="17"/>
        <end position="28"/>
    </location>
</feature>
<feature type="region of interest" description="Disordered" evidence="2">
    <location>
        <begin position="1"/>
        <end position="44"/>
    </location>
</feature>
<keyword evidence="1" id="KW-0811">Translocation</keyword>
<dbReference type="PANTHER" id="PTHR12210">
    <property type="entry name" value="DULLARD PROTEIN PHOSPHATASE"/>
    <property type="match status" value="1"/>
</dbReference>
<dbReference type="EMBL" id="JAAAJA010000426">
    <property type="protein sequence ID" value="KAG0253984.1"/>
    <property type="molecule type" value="Genomic_DNA"/>
</dbReference>
<evidence type="ECO:0000259" key="3">
    <source>
        <dbReference type="PROSITE" id="PS50969"/>
    </source>
</evidence>
<feature type="region of interest" description="Disordered" evidence="2">
    <location>
        <begin position="273"/>
        <end position="310"/>
    </location>
</feature>
<keyword evidence="1" id="KW-0496">Mitochondrion</keyword>
<comment type="caution">
    <text evidence="4">The sequence shown here is derived from an EMBL/GenBank/DDBJ whole genome shotgun (WGS) entry which is preliminary data.</text>
</comment>
<keyword evidence="1" id="KW-0813">Transport</keyword>
<dbReference type="OrthoDB" id="1711508at2759"/>
<feature type="domain" description="FCP1 homology" evidence="3">
    <location>
        <begin position="81"/>
        <end position="253"/>
    </location>
</feature>
<keyword evidence="5" id="KW-1185">Reference proteome</keyword>
<comment type="subcellular location">
    <subcellularLocation>
        <location evidence="1">Mitochondrion inner membrane</location>
        <topology evidence="1">Single-pass membrane protein</topology>
    </subcellularLocation>
</comment>
<feature type="compositionally biased region" description="Basic and acidic residues" evidence="2">
    <location>
        <begin position="274"/>
        <end position="310"/>
    </location>
</feature>
<gene>
    <name evidence="4" type="ORF">BG011_006030</name>
</gene>
<dbReference type="InterPro" id="IPR004274">
    <property type="entry name" value="FCP1_dom"/>
</dbReference>
<dbReference type="InterPro" id="IPR023214">
    <property type="entry name" value="HAD_sf"/>
</dbReference>
<dbReference type="GO" id="GO:0015031">
    <property type="term" value="P:protein transport"/>
    <property type="evidence" value="ECO:0007669"/>
    <property type="project" value="UniProtKB-KW"/>
</dbReference>
<organism evidence="4 5">
    <name type="scientific">Mortierella polycephala</name>
    <dbReference type="NCBI Taxonomy" id="41804"/>
    <lineage>
        <taxon>Eukaryota</taxon>
        <taxon>Fungi</taxon>
        <taxon>Fungi incertae sedis</taxon>
        <taxon>Mucoromycota</taxon>
        <taxon>Mortierellomycotina</taxon>
        <taxon>Mortierellomycetes</taxon>
        <taxon>Mortierellales</taxon>
        <taxon>Mortierellaceae</taxon>
        <taxon>Mortierella</taxon>
    </lineage>
</organism>
<evidence type="ECO:0000313" key="4">
    <source>
        <dbReference type="EMBL" id="KAG0253984.1"/>
    </source>
</evidence>
<accession>A0A9P6U050</accession>
<sequence>MSSSPHPHSASTKEDNSSTWTNYSSSSSMPLSIDEGDTDLTSSSTPVYYDEATGTFYPTNGIRPMTPSYMRIASQEPVTLKTPQKLLVILDLNGTLFYRSKNNKSNVTARPHLTPFLDFLFANCRVMVWSSAQPHSVKTMLSFGFGDRISKLDRVWSREHFHLPPSDYSKKVLTIKDLEFVWDEIKNENRAAGDPEMYEFEFDQTNTVLIDDSAAKVQLQPHNGLALQDFDKDLASAGTDHELLKVRRYLEKLVYQQNVSAYIRLHPFDSNAPLDKDEAKEVKETKETEGDNAHGKELDDLARRLEKSTV</sequence>
<comment type="subunit">
    <text evidence="1">Component of the TIM23 complex.</text>
</comment>
<dbReference type="Proteomes" id="UP000726737">
    <property type="component" value="Unassembled WGS sequence"/>
</dbReference>